<keyword evidence="5" id="KW-1185">Reference proteome</keyword>
<sequence length="283" mass="29770">MPADIVILGGGIIGVSTAYYLVTHPSKPRVTLIENTSIAAAASGKAAGFIAREAAWHYPATEDLARLSFKAFQDLAAKYNGTADFGWRQFSAATGVLVGTDDGKMSEYRNLPNSRALDGSSRPAWTNGRRVDLSGKGEGNILPLEFTRRIHAEATLLGLRTIIGTPLARNAASKTIITDVGSVHYDKLIIAAGPWSAEVCRTLGIPPVPVGTLPGHSVLLRPVMPEIYKGILPAEAILAGLGATAGDLGHGPGHSARVDHSRADPTDPASGPYGLTKNIEFYP</sequence>
<keyword evidence="2" id="KW-0812">Transmembrane</keyword>
<dbReference type="Gene3D" id="3.30.9.10">
    <property type="entry name" value="D-Amino Acid Oxidase, subunit A, domain 2"/>
    <property type="match status" value="1"/>
</dbReference>
<name>A0A7D8UY65_VANHU</name>
<reference evidence="4 5" key="1">
    <citation type="journal article" date="2019" name="PLoS Genet.">
        <title>Convergent evolution of linked mating-type loci in basidiomycete fungi.</title>
        <authorList>
            <person name="Sun S."/>
            <person name="Coelho M.A."/>
            <person name="Heitman J."/>
            <person name="Nowrousian M."/>
        </authorList>
    </citation>
    <scope>NUCLEOTIDE SEQUENCE [LARGE SCALE GENOMIC DNA]</scope>
    <source>
        <strain evidence="4 5">CBS 4282</strain>
    </source>
</reference>
<dbReference type="InterPro" id="IPR036188">
    <property type="entry name" value="FAD/NAD-bd_sf"/>
</dbReference>
<evidence type="ECO:0000313" key="4">
    <source>
        <dbReference type="EMBL" id="TXT05072.1"/>
    </source>
</evidence>
<dbReference type="InterPro" id="IPR006076">
    <property type="entry name" value="FAD-dep_OxRdtase"/>
</dbReference>
<keyword evidence="2" id="KW-1133">Transmembrane helix</keyword>
<dbReference type="OrthoDB" id="498204at2759"/>
<protein>
    <recommendedName>
        <fullName evidence="3">FAD dependent oxidoreductase domain-containing protein</fullName>
    </recommendedName>
</protein>
<evidence type="ECO:0000259" key="3">
    <source>
        <dbReference type="Pfam" id="PF01266"/>
    </source>
</evidence>
<dbReference type="Gene3D" id="3.50.50.60">
    <property type="entry name" value="FAD/NAD(P)-binding domain"/>
    <property type="match status" value="1"/>
</dbReference>
<proteinExistence type="predicted"/>
<gene>
    <name evidence="4" type="ORF">VHUM_03892</name>
</gene>
<keyword evidence="2" id="KW-0472">Membrane</keyword>
<feature type="compositionally biased region" description="Basic and acidic residues" evidence="1">
    <location>
        <begin position="256"/>
        <end position="265"/>
    </location>
</feature>
<evidence type="ECO:0000313" key="5">
    <source>
        <dbReference type="Proteomes" id="UP000473826"/>
    </source>
</evidence>
<feature type="transmembrane region" description="Helical" evidence="2">
    <location>
        <begin position="6"/>
        <end position="22"/>
    </location>
</feature>
<dbReference type="SUPFAM" id="SSF51905">
    <property type="entry name" value="FAD/NAD(P)-binding domain"/>
    <property type="match status" value="1"/>
</dbReference>
<feature type="region of interest" description="Disordered" evidence="1">
    <location>
        <begin position="250"/>
        <end position="277"/>
    </location>
</feature>
<dbReference type="PANTHER" id="PTHR13847">
    <property type="entry name" value="SARCOSINE DEHYDROGENASE-RELATED"/>
    <property type="match status" value="1"/>
</dbReference>
<dbReference type="PANTHER" id="PTHR13847:SF150">
    <property type="entry name" value="OXIDOREDUCTASE TDA3-RELATED"/>
    <property type="match status" value="1"/>
</dbReference>
<evidence type="ECO:0000256" key="1">
    <source>
        <dbReference type="SAM" id="MobiDB-lite"/>
    </source>
</evidence>
<dbReference type="GO" id="GO:0005737">
    <property type="term" value="C:cytoplasm"/>
    <property type="evidence" value="ECO:0007669"/>
    <property type="project" value="TreeGrafter"/>
</dbReference>
<accession>A0A7D8UY65</accession>
<comment type="caution">
    <text evidence="4">The sequence shown here is derived from an EMBL/GenBank/DDBJ whole genome shotgun (WGS) entry which is preliminary data.</text>
</comment>
<evidence type="ECO:0000256" key="2">
    <source>
        <dbReference type="SAM" id="Phobius"/>
    </source>
</evidence>
<dbReference type="EMBL" id="QKWK01000012">
    <property type="protein sequence ID" value="TXT05072.1"/>
    <property type="molecule type" value="Genomic_DNA"/>
</dbReference>
<dbReference type="Proteomes" id="UP000473826">
    <property type="component" value="Unassembled WGS sequence"/>
</dbReference>
<feature type="domain" description="FAD dependent oxidoreductase" evidence="3">
    <location>
        <begin position="4"/>
        <end position="225"/>
    </location>
</feature>
<dbReference type="Pfam" id="PF01266">
    <property type="entry name" value="DAO"/>
    <property type="match status" value="1"/>
</dbReference>
<organism evidence="4 5">
    <name type="scientific">Vanrija humicola</name>
    <name type="common">Yeast</name>
    <name type="synonym">Cryptococcus humicola</name>
    <dbReference type="NCBI Taxonomy" id="5417"/>
    <lineage>
        <taxon>Eukaryota</taxon>
        <taxon>Fungi</taxon>
        <taxon>Dikarya</taxon>
        <taxon>Basidiomycota</taxon>
        <taxon>Agaricomycotina</taxon>
        <taxon>Tremellomycetes</taxon>
        <taxon>Trichosporonales</taxon>
        <taxon>Trichosporonaceae</taxon>
        <taxon>Vanrija</taxon>
    </lineage>
</organism>
<dbReference type="AlphaFoldDB" id="A0A7D8UY65"/>